<organism evidence="2 3">
    <name type="scientific">Fusarium avenaceum</name>
    <dbReference type="NCBI Taxonomy" id="40199"/>
    <lineage>
        <taxon>Eukaryota</taxon>
        <taxon>Fungi</taxon>
        <taxon>Dikarya</taxon>
        <taxon>Ascomycota</taxon>
        <taxon>Pezizomycotina</taxon>
        <taxon>Sordariomycetes</taxon>
        <taxon>Hypocreomycetidae</taxon>
        <taxon>Hypocreales</taxon>
        <taxon>Nectriaceae</taxon>
        <taxon>Fusarium</taxon>
        <taxon>Fusarium tricinctum species complex</taxon>
    </lineage>
</organism>
<feature type="region of interest" description="Disordered" evidence="1">
    <location>
        <begin position="83"/>
        <end position="114"/>
    </location>
</feature>
<reference evidence="2" key="1">
    <citation type="submission" date="2021-04" db="EMBL/GenBank/DDBJ databases">
        <title>Draft genome of Fusarium avenaceum strain F156N33, isolated from an atmospheric sample in Virginia.</title>
        <authorList>
            <person name="Yang S."/>
            <person name="Vinatzer B.A."/>
            <person name="Coleman J."/>
        </authorList>
    </citation>
    <scope>NUCLEOTIDE SEQUENCE</scope>
    <source>
        <strain evidence="2">F156N33</strain>
    </source>
</reference>
<comment type="caution">
    <text evidence="2">The sequence shown here is derived from an EMBL/GenBank/DDBJ whole genome shotgun (WGS) entry which is preliminary data.</text>
</comment>
<feature type="region of interest" description="Disordered" evidence="1">
    <location>
        <begin position="1"/>
        <end position="46"/>
    </location>
</feature>
<evidence type="ECO:0000313" key="2">
    <source>
        <dbReference type="EMBL" id="KAG5657055.1"/>
    </source>
</evidence>
<feature type="compositionally biased region" description="Low complexity" evidence="1">
    <location>
        <begin position="359"/>
        <end position="390"/>
    </location>
</feature>
<dbReference type="EMBL" id="JAGPUO010000019">
    <property type="protein sequence ID" value="KAG5657055.1"/>
    <property type="molecule type" value="Genomic_DNA"/>
</dbReference>
<feature type="compositionally biased region" description="Low complexity" evidence="1">
    <location>
        <begin position="334"/>
        <end position="345"/>
    </location>
</feature>
<keyword evidence="3" id="KW-1185">Reference proteome</keyword>
<dbReference type="AlphaFoldDB" id="A0A9P7H118"/>
<feature type="region of interest" description="Disordered" evidence="1">
    <location>
        <begin position="306"/>
        <end position="401"/>
    </location>
</feature>
<evidence type="ECO:0000256" key="1">
    <source>
        <dbReference type="SAM" id="MobiDB-lite"/>
    </source>
</evidence>
<evidence type="ECO:0000313" key="3">
    <source>
        <dbReference type="Proteomes" id="UP000782241"/>
    </source>
</evidence>
<sequence>MSSFTPINRPIQQEANSTVSNETNPNITACNKNNHNSISGNMSKSTNSVRLHPWQIRALQNGRTPLPEAPGAILCIEPRASSQIAGSQSSNPPSSIDVLSSSGATNTEEASGTEATSMTYRFWSGDDMRSLIALRNSGATWPDIYASPPPPLDCEDWQERATKEGRTPLPDYLGDKPSLATVGNLLAHPEAAQTGTSSSHRSSSVTGYTPVPQSLNQSYRFWSESDLRRLVEMRNGGMEWNAIAVKFPDRTLGSIQQTFHKRRRAVEKRMAEERAYTMTMPSRPTYSKGSSAKMTTRPTRITQWQQRALDNGRSPLPEAPGLRPWLREKSSDGAAPPARALLRPLAPAPAPAQDTASVTLNTTQLSSTTTEGSAEPSSQTPSSSPPNEKSQSQKKEKKDSK</sequence>
<protein>
    <recommendedName>
        <fullName evidence="4">Myb-like domain-containing protein</fullName>
    </recommendedName>
</protein>
<evidence type="ECO:0008006" key="4">
    <source>
        <dbReference type="Google" id="ProtNLM"/>
    </source>
</evidence>
<gene>
    <name evidence="2" type="ORF">KAF25_011224</name>
</gene>
<feature type="region of interest" description="Disordered" evidence="1">
    <location>
        <begin position="191"/>
        <end position="210"/>
    </location>
</feature>
<accession>A0A9P7H118</accession>
<feature type="compositionally biased region" description="Basic and acidic residues" evidence="1">
    <location>
        <begin position="391"/>
        <end position="401"/>
    </location>
</feature>
<proteinExistence type="predicted"/>
<dbReference type="Proteomes" id="UP000782241">
    <property type="component" value="Unassembled WGS sequence"/>
</dbReference>
<name>A0A9P7H118_9HYPO</name>